<sequence length="127" mass="15092">MKDFSLFLHKNKALVKRRCHFKKELWTPRCVLSSQNMSPPSSNSFFNEEISENATFSLSFCNPVEKGYHCCFWALKPKFLVSTHFKGFKGGYCQKDPNLILLRLVLSLFLLFLKWIESYLWFEINFY</sequence>
<dbReference type="EMBL" id="CAMPGE010024019">
    <property type="protein sequence ID" value="CAI2381890.1"/>
    <property type="molecule type" value="Genomic_DNA"/>
</dbReference>
<evidence type="ECO:0000313" key="3">
    <source>
        <dbReference type="Proteomes" id="UP001295684"/>
    </source>
</evidence>
<keyword evidence="1" id="KW-1133">Transmembrane helix</keyword>
<evidence type="ECO:0000313" key="2">
    <source>
        <dbReference type="EMBL" id="CAI2381890.1"/>
    </source>
</evidence>
<organism evidence="2 3">
    <name type="scientific">Euplotes crassus</name>
    <dbReference type="NCBI Taxonomy" id="5936"/>
    <lineage>
        <taxon>Eukaryota</taxon>
        <taxon>Sar</taxon>
        <taxon>Alveolata</taxon>
        <taxon>Ciliophora</taxon>
        <taxon>Intramacronucleata</taxon>
        <taxon>Spirotrichea</taxon>
        <taxon>Hypotrichia</taxon>
        <taxon>Euplotida</taxon>
        <taxon>Euplotidae</taxon>
        <taxon>Moneuplotes</taxon>
    </lineage>
</organism>
<comment type="caution">
    <text evidence="2">The sequence shown here is derived from an EMBL/GenBank/DDBJ whole genome shotgun (WGS) entry which is preliminary data.</text>
</comment>
<accession>A0AAD2D6S5</accession>
<reference evidence="2" key="1">
    <citation type="submission" date="2023-07" db="EMBL/GenBank/DDBJ databases">
        <authorList>
            <consortium name="AG Swart"/>
            <person name="Singh M."/>
            <person name="Singh A."/>
            <person name="Seah K."/>
            <person name="Emmerich C."/>
        </authorList>
    </citation>
    <scope>NUCLEOTIDE SEQUENCE</scope>
    <source>
        <strain evidence="2">DP1</strain>
    </source>
</reference>
<name>A0AAD2D6S5_EUPCR</name>
<dbReference type="AlphaFoldDB" id="A0AAD2D6S5"/>
<keyword evidence="3" id="KW-1185">Reference proteome</keyword>
<feature type="transmembrane region" description="Helical" evidence="1">
    <location>
        <begin position="100"/>
        <end position="122"/>
    </location>
</feature>
<dbReference type="Proteomes" id="UP001295684">
    <property type="component" value="Unassembled WGS sequence"/>
</dbReference>
<keyword evidence="1" id="KW-0472">Membrane</keyword>
<proteinExistence type="predicted"/>
<keyword evidence="1" id="KW-0812">Transmembrane</keyword>
<protein>
    <submittedName>
        <fullName evidence="2">Uncharacterized protein</fullName>
    </submittedName>
</protein>
<gene>
    <name evidence="2" type="ORF">ECRASSUSDP1_LOCUS23356</name>
</gene>
<evidence type="ECO:0000256" key="1">
    <source>
        <dbReference type="SAM" id="Phobius"/>
    </source>
</evidence>